<evidence type="ECO:0000256" key="1">
    <source>
        <dbReference type="ARBA" id="ARBA00013258"/>
    </source>
</evidence>
<evidence type="ECO:0000256" key="2">
    <source>
        <dbReference type="ARBA" id="ARBA00022679"/>
    </source>
</evidence>
<dbReference type="InterPro" id="IPR001227">
    <property type="entry name" value="Ac_transferase_dom_sf"/>
</dbReference>
<dbReference type="InterPro" id="IPR016035">
    <property type="entry name" value="Acyl_Trfase/lysoPLipase"/>
</dbReference>
<protein>
    <recommendedName>
        <fullName evidence="1">[acyl-carrier-protein] S-malonyltransferase</fullName>
        <ecNumber evidence="1">2.3.1.39</ecNumber>
    </recommendedName>
</protein>
<dbReference type="RefSeq" id="WP_038694129.1">
    <property type="nucleotide sequence ID" value="NZ_CP009286.1"/>
</dbReference>
<dbReference type="InterPro" id="IPR050858">
    <property type="entry name" value="Mal-CoA-ACP_Trans/PKS_FabD"/>
</dbReference>
<feature type="domain" description="Malonyl-CoA:ACP transacylase (MAT)" evidence="5">
    <location>
        <begin position="7"/>
        <end position="312"/>
    </location>
</feature>
<evidence type="ECO:0000256" key="4">
    <source>
        <dbReference type="ARBA" id="ARBA00048462"/>
    </source>
</evidence>
<reference evidence="6 7" key="1">
    <citation type="submission" date="2014-08" db="EMBL/GenBank/DDBJ databases">
        <title>Comparative genomics of the Paenibacillus odorifer group.</title>
        <authorList>
            <person name="den Bakker H.C."/>
            <person name="Tsai Y.-C."/>
            <person name="Martin N."/>
            <person name="Korlach J."/>
            <person name="Wiedmann M."/>
        </authorList>
    </citation>
    <scope>NUCLEOTIDE SEQUENCE [LARGE SCALE GENOMIC DNA]</scope>
    <source>
        <strain evidence="6 7">DSM 14472</strain>
    </source>
</reference>
<evidence type="ECO:0000259" key="5">
    <source>
        <dbReference type="SMART" id="SM00827"/>
    </source>
</evidence>
<keyword evidence="7" id="KW-1185">Reference proteome</keyword>
<accession>A0A089LU42</accession>
<dbReference type="HOGENOM" id="CLU_030558_1_0_9"/>
<name>A0A089LU42_9BACL</name>
<keyword evidence="2" id="KW-0808">Transferase</keyword>
<dbReference type="EMBL" id="CP009286">
    <property type="protein sequence ID" value="AIQ62748.1"/>
    <property type="molecule type" value="Genomic_DNA"/>
</dbReference>
<dbReference type="InterPro" id="IPR004410">
    <property type="entry name" value="Malonyl_CoA-ACP_transAc_FabD"/>
</dbReference>
<evidence type="ECO:0000313" key="7">
    <source>
        <dbReference type="Proteomes" id="UP000029507"/>
    </source>
</evidence>
<dbReference type="OrthoDB" id="9805460at2"/>
<gene>
    <name evidence="6" type="ORF">PSTEL_06165</name>
</gene>
<dbReference type="SUPFAM" id="SSF55048">
    <property type="entry name" value="Probable ACP-binding domain of malonyl-CoA ACP transacylase"/>
    <property type="match status" value="1"/>
</dbReference>
<dbReference type="Proteomes" id="UP000029507">
    <property type="component" value="Chromosome"/>
</dbReference>
<keyword evidence="3" id="KW-0012">Acyltransferase</keyword>
<dbReference type="InterPro" id="IPR016036">
    <property type="entry name" value="Malonyl_transacylase_ACP-bd"/>
</dbReference>
<dbReference type="KEGG" id="pste:PSTEL_06165"/>
<dbReference type="AlphaFoldDB" id="A0A089LU42"/>
<dbReference type="EC" id="2.3.1.39" evidence="1"/>
<dbReference type="GO" id="GO:0006633">
    <property type="term" value="P:fatty acid biosynthetic process"/>
    <property type="evidence" value="ECO:0007669"/>
    <property type="project" value="TreeGrafter"/>
</dbReference>
<organism evidence="6 7">
    <name type="scientific">Paenibacillus stellifer</name>
    <dbReference type="NCBI Taxonomy" id="169760"/>
    <lineage>
        <taxon>Bacteria</taxon>
        <taxon>Bacillati</taxon>
        <taxon>Bacillota</taxon>
        <taxon>Bacilli</taxon>
        <taxon>Bacillales</taxon>
        <taxon>Paenibacillaceae</taxon>
        <taxon>Paenibacillus</taxon>
    </lineage>
</organism>
<dbReference type="STRING" id="169760.PSTEL_06165"/>
<evidence type="ECO:0000256" key="3">
    <source>
        <dbReference type="ARBA" id="ARBA00023315"/>
    </source>
</evidence>
<evidence type="ECO:0000313" key="6">
    <source>
        <dbReference type="EMBL" id="AIQ62748.1"/>
    </source>
</evidence>
<dbReference type="Gene3D" id="3.30.70.250">
    <property type="entry name" value="Malonyl-CoA ACP transacylase, ACP-binding"/>
    <property type="match status" value="1"/>
</dbReference>
<dbReference type="PANTHER" id="PTHR42681:SF1">
    <property type="entry name" value="MALONYL-COA-ACYL CARRIER PROTEIN TRANSACYLASE, MITOCHONDRIAL"/>
    <property type="match status" value="1"/>
</dbReference>
<dbReference type="SMART" id="SM00827">
    <property type="entry name" value="PKS_AT"/>
    <property type="match status" value="1"/>
</dbReference>
<sequence length="429" mass="47430">MSKIALLFPGQGSQYVGMGKGLIDNYAVARQTFEEASDVLGYDLPKQCLEGPDAVLTNTAQAQPAILTMSVAAYRVFRQEFGLTPSVAAGHSLGEFSALTVAEVFSFSDAVNLVRQRGLLMDEANTLGDGAMLAISQAELSSIEEACRIISDQTGLTATISCFNAPDQFTVSGNRIAIEQLNDRVTGMFPNVKTTRLNVSAAFHCSLMSSIVDRFMQVISNIPLHSPVFPVLSNVTGLPHGDADSIVHNLVRQLTEPVRWTDNMSHMLQEEQVVFMELGPKSVLRNLARKVTSRPSFAYDNTDSLESMRTELGRYTPFGLISKTLAIAVSIKNREFDTSLYEVGVIRPYQAVKSRLMQLESEGRQPEGEDIRQALDMLTSVLHTKQAPSSETLFRTEQLQEQWGQMPEVAEWVNELREIYQMRGDLLHA</sequence>
<comment type="catalytic activity">
    <reaction evidence="4">
        <text>holo-[ACP] + malonyl-CoA = malonyl-[ACP] + CoA</text>
        <dbReference type="Rhea" id="RHEA:41792"/>
        <dbReference type="Rhea" id="RHEA-COMP:9623"/>
        <dbReference type="Rhea" id="RHEA-COMP:9685"/>
        <dbReference type="ChEBI" id="CHEBI:57287"/>
        <dbReference type="ChEBI" id="CHEBI:57384"/>
        <dbReference type="ChEBI" id="CHEBI:64479"/>
        <dbReference type="ChEBI" id="CHEBI:78449"/>
        <dbReference type="EC" id="2.3.1.39"/>
    </reaction>
</comment>
<dbReference type="InterPro" id="IPR014043">
    <property type="entry name" value="Acyl_transferase_dom"/>
</dbReference>
<dbReference type="PANTHER" id="PTHR42681">
    <property type="entry name" value="MALONYL-COA-ACYL CARRIER PROTEIN TRANSACYLASE, MITOCHONDRIAL"/>
    <property type="match status" value="1"/>
</dbReference>
<dbReference type="Pfam" id="PF00698">
    <property type="entry name" value="Acyl_transf_1"/>
    <property type="match status" value="1"/>
</dbReference>
<dbReference type="GO" id="GO:0005829">
    <property type="term" value="C:cytosol"/>
    <property type="evidence" value="ECO:0007669"/>
    <property type="project" value="TreeGrafter"/>
</dbReference>
<dbReference type="NCBIfam" id="TIGR00128">
    <property type="entry name" value="fabD"/>
    <property type="match status" value="1"/>
</dbReference>
<dbReference type="Gene3D" id="3.40.366.10">
    <property type="entry name" value="Malonyl-Coenzyme A Acyl Carrier Protein, domain 2"/>
    <property type="match status" value="1"/>
</dbReference>
<dbReference type="GO" id="GO:0004314">
    <property type="term" value="F:[acyl-carrier-protein] S-malonyltransferase activity"/>
    <property type="evidence" value="ECO:0007669"/>
    <property type="project" value="UniProtKB-EC"/>
</dbReference>
<proteinExistence type="predicted"/>
<dbReference type="SUPFAM" id="SSF52151">
    <property type="entry name" value="FabD/lysophospholipase-like"/>
    <property type="match status" value="1"/>
</dbReference>